<feature type="compositionally biased region" description="Polar residues" evidence="1">
    <location>
        <begin position="98"/>
        <end position="123"/>
    </location>
</feature>
<dbReference type="AlphaFoldDB" id="J4I9Q0"/>
<dbReference type="PANTHER" id="PTHR43591">
    <property type="entry name" value="METHYLTRANSFERASE"/>
    <property type="match status" value="1"/>
</dbReference>
<feature type="domain" description="Methyltransferase" evidence="2">
    <location>
        <begin position="292"/>
        <end position="389"/>
    </location>
</feature>
<gene>
    <name evidence="3" type="ORF">FIBRA_03604</name>
</gene>
<dbReference type="OrthoDB" id="2013972at2759"/>
<evidence type="ECO:0000259" key="2">
    <source>
        <dbReference type="Pfam" id="PF13649"/>
    </source>
</evidence>
<dbReference type="Pfam" id="PF13649">
    <property type="entry name" value="Methyltransf_25"/>
    <property type="match status" value="1"/>
</dbReference>
<feature type="compositionally biased region" description="Polar residues" evidence="1">
    <location>
        <begin position="148"/>
        <end position="160"/>
    </location>
</feature>
<reference evidence="3 4" key="1">
    <citation type="journal article" date="2012" name="Appl. Environ. Microbiol.">
        <title>Short-read sequencing for genomic analysis of the brown rot fungus Fibroporia radiculosa.</title>
        <authorList>
            <person name="Tang J.D."/>
            <person name="Perkins A.D."/>
            <person name="Sonstegard T.S."/>
            <person name="Schroeder S.G."/>
            <person name="Burgess S.C."/>
            <person name="Diehl S.V."/>
        </authorList>
    </citation>
    <scope>NUCLEOTIDE SEQUENCE [LARGE SCALE GENOMIC DNA]</scope>
    <source>
        <strain evidence="3 4">TFFH 294</strain>
    </source>
</reference>
<dbReference type="HOGENOM" id="CLU_022083_0_0_1"/>
<dbReference type="STRING" id="599839.J4I9Q0"/>
<dbReference type="RefSeq" id="XP_012180829.1">
    <property type="nucleotide sequence ID" value="XM_012325439.1"/>
</dbReference>
<dbReference type="GO" id="GO:0008168">
    <property type="term" value="F:methyltransferase activity"/>
    <property type="evidence" value="ECO:0007669"/>
    <property type="project" value="TreeGrafter"/>
</dbReference>
<dbReference type="Proteomes" id="UP000006352">
    <property type="component" value="Unassembled WGS sequence"/>
</dbReference>
<keyword evidence="4" id="KW-1185">Reference proteome</keyword>
<feature type="region of interest" description="Disordered" evidence="1">
    <location>
        <begin position="1"/>
        <end position="207"/>
    </location>
</feature>
<dbReference type="InParanoid" id="J4I9Q0"/>
<sequence>MLSPSPHGVSGPYADLIHFRRTPQRRATSDAPSSPLAQGLAIPTEPVPRLNIQTDTVYSDSDSQSTLGTPRTPTLPFSHHKASEAVARSIKKRPGFSSRRSGGTTPSARSSSAGCVIRSNSGSRFLAPSDHRVQRRDEMPKGPKISRSDSAVPTSSSIDSTHIKEYPSSVFSSVKPRKNSTTSRSVAGAPLTDGEDDPTSRPPSPAGSLLTLVAEQDELAELKALNAKWRAREACFVERNGSKLHRYPVREVPYPRSYNKDVLDLDVWSVIWSEQCSGGLTWHQFDTPPLKVLDLGCGTGSWVLEAASQWKDTHFVGLDIVPIQPDLDLLHPELASRVTWVRANFLDAQLPFEDGEFDFVNSRRIGRGIPEDRWDPMLEEISRILKPGGAFQCAEEDLYFPGSLDHRSLSQEPIVASPSPKAASRPPSPSTRPRAPTPLSIPSDPSNASLPNSSGSEGSGSSSMAPVNPHDHSLLEFIYNEMHSARFINLAPISVVGSAFQVHFTGMKSHTPIIVMFPPSPDTYRSVMGELNMGDRTSGARLQRLYQSSRSAEASDIEAAAPDSEVSWQRVIRLDLARTELSASPFLSPTQLVQRTAHIRTDQARVIAQGPRSTAAPHRFPMPVSKQSGSYNDASWMESSLSPEEKRSSQLMRFDIRTLNLHLSLRTKEILACAEAMWDYIVDFQRDCSPQLADGLPVRGRFSRHYSDAVAAQLRPLTPATLRTMVMNLTRPDFDALLLRYKL</sequence>
<feature type="compositionally biased region" description="Low complexity" evidence="1">
    <location>
        <begin position="416"/>
        <end position="438"/>
    </location>
</feature>
<name>J4I9Q0_9APHY</name>
<feature type="compositionally biased region" description="Basic and acidic residues" evidence="1">
    <location>
        <begin position="129"/>
        <end position="141"/>
    </location>
</feature>
<accession>J4I9Q0</accession>
<dbReference type="Gene3D" id="3.40.50.150">
    <property type="entry name" value="Vaccinia Virus protein VP39"/>
    <property type="match status" value="1"/>
</dbReference>
<dbReference type="InterPro" id="IPR041698">
    <property type="entry name" value="Methyltransf_25"/>
</dbReference>
<proteinExistence type="predicted"/>
<feature type="region of interest" description="Disordered" evidence="1">
    <location>
        <begin position="412"/>
        <end position="467"/>
    </location>
</feature>
<organism evidence="3 4">
    <name type="scientific">Fibroporia radiculosa</name>
    <dbReference type="NCBI Taxonomy" id="599839"/>
    <lineage>
        <taxon>Eukaryota</taxon>
        <taxon>Fungi</taxon>
        <taxon>Dikarya</taxon>
        <taxon>Basidiomycota</taxon>
        <taxon>Agaricomycotina</taxon>
        <taxon>Agaricomycetes</taxon>
        <taxon>Polyporales</taxon>
        <taxon>Fibroporiaceae</taxon>
        <taxon>Fibroporia</taxon>
    </lineage>
</organism>
<dbReference type="GeneID" id="24096457"/>
<protein>
    <recommendedName>
        <fullName evidence="2">Methyltransferase domain-containing protein</fullName>
    </recommendedName>
</protein>
<dbReference type="EMBL" id="HE797038">
    <property type="protein sequence ID" value="CCM01546.1"/>
    <property type="molecule type" value="Genomic_DNA"/>
</dbReference>
<evidence type="ECO:0000256" key="1">
    <source>
        <dbReference type="SAM" id="MobiDB-lite"/>
    </source>
</evidence>
<feature type="compositionally biased region" description="Low complexity" evidence="1">
    <location>
        <begin position="453"/>
        <end position="463"/>
    </location>
</feature>
<feature type="compositionally biased region" description="Polar residues" evidence="1">
    <location>
        <begin position="443"/>
        <end position="452"/>
    </location>
</feature>
<dbReference type="CDD" id="cd02440">
    <property type="entry name" value="AdoMet_MTases"/>
    <property type="match status" value="1"/>
</dbReference>
<dbReference type="InterPro" id="IPR029063">
    <property type="entry name" value="SAM-dependent_MTases_sf"/>
</dbReference>
<evidence type="ECO:0000313" key="4">
    <source>
        <dbReference type="Proteomes" id="UP000006352"/>
    </source>
</evidence>
<feature type="compositionally biased region" description="Polar residues" evidence="1">
    <location>
        <begin position="51"/>
        <end position="72"/>
    </location>
</feature>
<dbReference type="SUPFAM" id="SSF53335">
    <property type="entry name" value="S-adenosyl-L-methionine-dependent methyltransferases"/>
    <property type="match status" value="1"/>
</dbReference>
<dbReference type="PANTHER" id="PTHR43591:SF24">
    <property type="entry name" value="2-METHOXY-6-POLYPRENYL-1,4-BENZOQUINOL METHYLASE, MITOCHONDRIAL"/>
    <property type="match status" value="1"/>
</dbReference>
<evidence type="ECO:0000313" key="3">
    <source>
        <dbReference type="EMBL" id="CCM01546.1"/>
    </source>
</evidence>